<sequence length="357" mass="35901">MKKLTGIILGIATVALVTALSFEMSRTAVAGTGDNVTGYAWSDTIGWISLNNLNTGDATSYGVNIDSTGTISGYGWSPNIGWVSFNASQLSSCPSGTCAPTLNWTTGTVSGWARACAGTSTGNCSSSTSRTDGWDGWIQLSGLTVNTTTGDFSGYAWGSDVVGWVDFSGVNVGSPPAPTANITVTPNPVDYGSTVTVTWTSNAASCTASSGPGFSTGNAANDSDTSSALTANATFAITCDNGTSDSQAVTVQSVCGDGVVTGGEQCDGGSGQCTAISGGGYASGTYTCTGSCTYNTASCVATPPLLGTQCDDAIDNDSDGYTDYDKNGDGVRDADADPGCTSTADTSEFNIGSIRPR</sequence>
<proteinExistence type="predicted"/>
<name>A0A1G2SL82_9BACT</name>
<feature type="chain" id="PRO_5009584462" evidence="2">
    <location>
        <begin position="31"/>
        <end position="357"/>
    </location>
</feature>
<feature type="region of interest" description="Disordered" evidence="1">
    <location>
        <begin position="321"/>
        <end position="357"/>
    </location>
</feature>
<evidence type="ECO:0000256" key="2">
    <source>
        <dbReference type="SAM" id="SignalP"/>
    </source>
</evidence>
<dbReference type="AlphaFoldDB" id="A0A1G2SL82"/>
<keyword evidence="2" id="KW-0732">Signal</keyword>
<accession>A0A1G2SL82</accession>
<comment type="caution">
    <text evidence="3">The sequence shown here is derived from an EMBL/GenBank/DDBJ whole genome shotgun (WGS) entry which is preliminary data.</text>
</comment>
<organism evidence="3 4">
    <name type="scientific">Candidatus Yonathbacteria bacterium RIFOXYD1_FULL_52_36</name>
    <dbReference type="NCBI Taxonomy" id="1802730"/>
    <lineage>
        <taxon>Bacteria</taxon>
        <taxon>Candidatus Yonathiibacteriota</taxon>
    </lineage>
</organism>
<feature type="compositionally biased region" description="Polar residues" evidence="1">
    <location>
        <begin position="340"/>
        <end position="350"/>
    </location>
</feature>
<gene>
    <name evidence="3" type="ORF">A2591_00600</name>
</gene>
<dbReference type="EMBL" id="MHUZ01000016">
    <property type="protein sequence ID" value="OHA85797.1"/>
    <property type="molecule type" value="Genomic_DNA"/>
</dbReference>
<evidence type="ECO:0000313" key="4">
    <source>
        <dbReference type="Proteomes" id="UP000178168"/>
    </source>
</evidence>
<evidence type="ECO:0000313" key="3">
    <source>
        <dbReference type="EMBL" id="OHA85797.1"/>
    </source>
</evidence>
<dbReference type="Proteomes" id="UP000178168">
    <property type="component" value="Unassembled WGS sequence"/>
</dbReference>
<evidence type="ECO:0000256" key="1">
    <source>
        <dbReference type="SAM" id="MobiDB-lite"/>
    </source>
</evidence>
<protein>
    <submittedName>
        <fullName evidence="3">Uncharacterized protein</fullName>
    </submittedName>
</protein>
<dbReference type="STRING" id="1802730.A2591_00600"/>
<reference evidence="3 4" key="1">
    <citation type="journal article" date="2016" name="Nat. Commun.">
        <title>Thousands of microbial genomes shed light on interconnected biogeochemical processes in an aquifer system.</title>
        <authorList>
            <person name="Anantharaman K."/>
            <person name="Brown C.T."/>
            <person name="Hug L.A."/>
            <person name="Sharon I."/>
            <person name="Castelle C.J."/>
            <person name="Probst A.J."/>
            <person name="Thomas B.C."/>
            <person name="Singh A."/>
            <person name="Wilkins M.J."/>
            <person name="Karaoz U."/>
            <person name="Brodie E.L."/>
            <person name="Williams K.H."/>
            <person name="Hubbard S.S."/>
            <person name="Banfield J.F."/>
        </authorList>
    </citation>
    <scope>NUCLEOTIDE SEQUENCE [LARGE SCALE GENOMIC DNA]</scope>
</reference>
<feature type="signal peptide" evidence="2">
    <location>
        <begin position="1"/>
        <end position="30"/>
    </location>
</feature>
<feature type="compositionally biased region" description="Basic and acidic residues" evidence="1">
    <location>
        <begin position="323"/>
        <end position="335"/>
    </location>
</feature>